<proteinExistence type="predicted"/>
<sequence length="226" mass="24949">MSRSDLSQISPGGRTACPDFRTGVRVLVLWHAAVEVRELTSMGMMSWLTDSSVSKRVRKDSEGDLCLLRFRNAKVDEDLDARQTIVSPLRPSSPPHGEYLFGIYIVNSLPLPGYNLRLDLDSMNVKLQQNVGYKTTFERKGKFMSHGSLRDHPVEAGREKPMVIEPGSATFKMLRERLNAFSACLQVNKPFGKTKKLVNVCISASSLLATSFALANLAMIAPASAC</sequence>
<dbReference type="AlphaFoldDB" id="A0A2H3DQD9"/>
<accession>A0A2H3DQD9</accession>
<keyword evidence="2" id="KW-1185">Reference proteome</keyword>
<gene>
    <name evidence="1" type="ORF">ARMGADRAFT_1027397</name>
</gene>
<protein>
    <submittedName>
        <fullName evidence="1">Uncharacterized protein</fullName>
    </submittedName>
</protein>
<organism evidence="1 2">
    <name type="scientific">Armillaria gallica</name>
    <name type="common">Bulbous honey fungus</name>
    <name type="synonym">Armillaria bulbosa</name>
    <dbReference type="NCBI Taxonomy" id="47427"/>
    <lineage>
        <taxon>Eukaryota</taxon>
        <taxon>Fungi</taxon>
        <taxon>Dikarya</taxon>
        <taxon>Basidiomycota</taxon>
        <taxon>Agaricomycotina</taxon>
        <taxon>Agaricomycetes</taxon>
        <taxon>Agaricomycetidae</taxon>
        <taxon>Agaricales</taxon>
        <taxon>Marasmiineae</taxon>
        <taxon>Physalacriaceae</taxon>
        <taxon>Armillaria</taxon>
    </lineage>
</organism>
<name>A0A2H3DQD9_ARMGA</name>
<dbReference type="Proteomes" id="UP000217790">
    <property type="component" value="Unassembled WGS sequence"/>
</dbReference>
<dbReference type="EMBL" id="KZ293650">
    <property type="protein sequence ID" value="PBK96280.1"/>
    <property type="molecule type" value="Genomic_DNA"/>
</dbReference>
<evidence type="ECO:0000313" key="2">
    <source>
        <dbReference type="Proteomes" id="UP000217790"/>
    </source>
</evidence>
<dbReference type="InParanoid" id="A0A2H3DQD9"/>
<reference evidence="2" key="1">
    <citation type="journal article" date="2017" name="Nat. Ecol. Evol.">
        <title>Genome expansion and lineage-specific genetic innovations in the forest pathogenic fungi Armillaria.</title>
        <authorList>
            <person name="Sipos G."/>
            <person name="Prasanna A.N."/>
            <person name="Walter M.C."/>
            <person name="O'Connor E."/>
            <person name="Balint B."/>
            <person name="Krizsan K."/>
            <person name="Kiss B."/>
            <person name="Hess J."/>
            <person name="Varga T."/>
            <person name="Slot J."/>
            <person name="Riley R."/>
            <person name="Boka B."/>
            <person name="Rigling D."/>
            <person name="Barry K."/>
            <person name="Lee J."/>
            <person name="Mihaltcheva S."/>
            <person name="LaButti K."/>
            <person name="Lipzen A."/>
            <person name="Waldron R."/>
            <person name="Moloney N.M."/>
            <person name="Sperisen C."/>
            <person name="Kredics L."/>
            <person name="Vagvoelgyi C."/>
            <person name="Patrignani A."/>
            <person name="Fitzpatrick D."/>
            <person name="Nagy I."/>
            <person name="Doyle S."/>
            <person name="Anderson J.B."/>
            <person name="Grigoriev I.V."/>
            <person name="Gueldener U."/>
            <person name="Muensterkoetter M."/>
            <person name="Nagy L.G."/>
        </authorList>
    </citation>
    <scope>NUCLEOTIDE SEQUENCE [LARGE SCALE GENOMIC DNA]</scope>
    <source>
        <strain evidence="2">Ar21-2</strain>
    </source>
</reference>
<evidence type="ECO:0000313" key="1">
    <source>
        <dbReference type="EMBL" id="PBK96280.1"/>
    </source>
</evidence>